<evidence type="ECO:0000313" key="3">
    <source>
        <dbReference type="EMBL" id="TCO72191.1"/>
    </source>
</evidence>
<evidence type="ECO:0000259" key="2">
    <source>
        <dbReference type="Pfam" id="PF02517"/>
    </source>
</evidence>
<dbReference type="InterPro" id="IPR003675">
    <property type="entry name" value="Rce1/LyrA-like_dom"/>
</dbReference>
<keyword evidence="1" id="KW-1133">Transmembrane helix</keyword>
<dbReference type="AlphaFoldDB" id="A0A4R2KEV8"/>
<comment type="caution">
    <text evidence="3">The sequence shown here is derived from an EMBL/GenBank/DDBJ whole genome shotgun (WGS) entry which is preliminary data.</text>
</comment>
<dbReference type="EMBL" id="SLWV01000019">
    <property type="protein sequence ID" value="TCO72191.1"/>
    <property type="molecule type" value="Genomic_DNA"/>
</dbReference>
<dbReference type="Proteomes" id="UP000294919">
    <property type="component" value="Unassembled WGS sequence"/>
</dbReference>
<evidence type="ECO:0000256" key="1">
    <source>
        <dbReference type="SAM" id="Phobius"/>
    </source>
</evidence>
<reference evidence="3 4" key="1">
    <citation type="submission" date="2019-03" db="EMBL/GenBank/DDBJ databases">
        <title>Genomic Encyclopedia of Type Strains, Phase IV (KMG-IV): sequencing the most valuable type-strain genomes for metagenomic binning, comparative biology and taxonomic classification.</title>
        <authorList>
            <person name="Goeker M."/>
        </authorList>
    </citation>
    <scope>NUCLEOTIDE SEQUENCE [LARGE SCALE GENOMIC DNA]</scope>
    <source>
        <strain evidence="3 4">DSM 102940</strain>
    </source>
</reference>
<dbReference type="PANTHER" id="PTHR43592:SF15">
    <property type="entry name" value="CAAX AMINO TERMINAL PROTEASE FAMILY PROTEIN"/>
    <property type="match status" value="1"/>
</dbReference>
<dbReference type="GO" id="GO:0004175">
    <property type="term" value="F:endopeptidase activity"/>
    <property type="evidence" value="ECO:0007669"/>
    <property type="project" value="UniProtKB-ARBA"/>
</dbReference>
<keyword evidence="1" id="KW-0472">Membrane</keyword>
<feature type="domain" description="CAAX prenyl protease 2/Lysostaphin resistance protein A-like" evidence="2">
    <location>
        <begin position="157"/>
        <end position="243"/>
    </location>
</feature>
<feature type="transmembrane region" description="Helical" evidence="1">
    <location>
        <begin position="26"/>
        <end position="50"/>
    </location>
</feature>
<evidence type="ECO:0000313" key="4">
    <source>
        <dbReference type="Proteomes" id="UP000294919"/>
    </source>
</evidence>
<accession>A0A4R2KEV8</accession>
<feature type="transmembrane region" description="Helical" evidence="1">
    <location>
        <begin position="192"/>
        <end position="225"/>
    </location>
</feature>
<sequence>MYENAVIQKIDKKLFKKDINKLARTLIWYTVMMFAVMFLYIIGLSFKIFIENMEDMNKGYEYLESCVLKMENNGVICIVGIAIGMIIILLYRKKELFIHDLTVVHGEMDSKKFLELFVCFMAPQIMFFVIGLLAEKILNEYGYSILGDIETASSSSTTISMFLYTSFLGPIAEEIVFRGAVLRKLEPYGKLFAIIISAVLFGAFHANLIQGIFATMVGLILGYVAIEYSIKWSILMHILNNFLFSDVMGYLLKNMNETSGNILSNVVMGGFFLAACVILFKNRMSIKAYIEQNKTQKKLYAYLFMSSWMIIYLLGNLILAIMGIEKITV</sequence>
<dbReference type="GO" id="GO:0080120">
    <property type="term" value="P:CAAX-box protein maturation"/>
    <property type="evidence" value="ECO:0007669"/>
    <property type="project" value="UniProtKB-ARBA"/>
</dbReference>
<keyword evidence="1" id="KW-0812">Transmembrane</keyword>
<name>A0A4R2KEV8_9FIRM</name>
<keyword evidence="4" id="KW-1185">Reference proteome</keyword>
<feature type="transmembrane region" description="Helical" evidence="1">
    <location>
        <begin position="113"/>
        <end position="134"/>
    </location>
</feature>
<dbReference type="RefSeq" id="WP_132246366.1">
    <property type="nucleotide sequence ID" value="NZ_SLWV01000019.1"/>
</dbReference>
<dbReference type="Pfam" id="PF02517">
    <property type="entry name" value="Rce1-like"/>
    <property type="match status" value="1"/>
</dbReference>
<gene>
    <name evidence="3" type="ORF">EV214_11955</name>
</gene>
<protein>
    <recommendedName>
        <fullName evidence="2">CAAX prenyl protease 2/Lysostaphin resistance protein A-like domain-containing protein</fullName>
    </recommendedName>
</protein>
<dbReference type="OrthoDB" id="2035856at2"/>
<feature type="transmembrane region" description="Helical" evidence="1">
    <location>
        <begin position="300"/>
        <end position="324"/>
    </location>
</feature>
<feature type="transmembrane region" description="Helical" evidence="1">
    <location>
        <begin position="70"/>
        <end position="92"/>
    </location>
</feature>
<dbReference type="PANTHER" id="PTHR43592">
    <property type="entry name" value="CAAX AMINO TERMINAL PROTEASE"/>
    <property type="match status" value="1"/>
</dbReference>
<feature type="transmembrane region" description="Helical" evidence="1">
    <location>
        <begin position="262"/>
        <end position="280"/>
    </location>
</feature>
<organism evidence="3 4">
    <name type="scientific">Marinisporobacter balticus</name>
    <dbReference type="NCBI Taxonomy" id="2018667"/>
    <lineage>
        <taxon>Bacteria</taxon>
        <taxon>Bacillati</taxon>
        <taxon>Bacillota</taxon>
        <taxon>Clostridia</taxon>
        <taxon>Peptostreptococcales</taxon>
        <taxon>Thermotaleaceae</taxon>
        <taxon>Marinisporobacter</taxon>
    </lineage>
</organism>
<proteinExistence type="predicted"/>